<dbReference type="Gene3D" id="3.50.50.60">
    <property type="entry name" value="FAD/NAD(P)-binding domain"/>
    <property type="match status" value="3"/>
</dbReference>
<dbReference type="InterPro" id="IPR000172">
    <property type="entry name" value="GMC_OxRdtase_N"/>
</dbReference>
<dbReference type="GO" id="GO:0050660">
    <property type="term" value="F:flavin adenine dinucleotide binding"/>
    <property type="evidence" value="ECO:0007669"/>
    <property type="project" value="InterPro"/>
</dbReference>
<dbReference type="InterPro" id="IPR007867">
    <property type="entry name" value="GMC_OxRtase_C"/>
</dbReference>
<evidence type="ECO:0000256" key="8">
    <source>
        <dbReference type="ARBA" id="ARBA00023166"/>
    </source>
</evidence>
<evidence type="ECO:0000313" key="19">
    <source>
        <dbReference type="EMBL" id="KAF4120343.1"/>
    </source>
</evidence>
<dbReference type="EMBL" id="JAANYQ010000017">
    <property type="protein sequence ID" value="KAF4120343.1"/>
    <property type="molecule type" value="Genomic_DNA"/>
</dbReference>
<evidence type="ECO:0000256" key="13">
    <source>
        <dbReference type="ARBA" id="ARBA00049723"/>
    </source>
</evidence>
<evidence type="ECO:0000256" key="14">
    <source>
        <dbReference type="ARBA" id="ARBA00049744"/>
    </source>
</evidence>
<dbReference type="SUPFAM" id="SSF53474">
    <property type="entry name" value="alpha/beta-Hydrolases"/>
    <property type="match status" value="1"/>
</dbReference>
<keyword evidence="6" id="KW-0560">Oxidoreductase</keyword>
<dbReference type="EC" id="1.1.3.6" evidence="13"/>
<proteinExistence type="inferred from homology"/>
<dbReference type="GO" id="GO:0016995">
    <property type="term" value="F:cholesterol oxidase activity"/>
    <property type="evidence" value="ECO:0007669"/>
    <property type="project" value="UniProtKB-EC"/>
</dbReference>
<evidence type="ECO:0000259" key="18">
    <source>
        <dbReference type="PROSITE" id="PS00623"/>
    </source>
</evidence>
<evidence type="ECO:0000256" key="2">
    <source>
        <dbReference type="ARBA" id="ARBA00010790"/>
    </source>
</evidence>
<dbReference type="GeneID" id="55969372"/>
<evidence type="ECO:0000256" key="12">
    <source>
        <dbReference type="ARBA" id="ARBA00049645"/>
    </source>
</evidence>
<evidence type="ECO:0000256" key="5">
    <source>
        <dbReference type="ARBA" id="ARBA00022827"/>
    </source>
</evidence>
<evidence type="ECO:0000256" key="11">
    <source>
        <dbReference type="ARBA" id="ARBA00038856"/>
    </source>
</evidence>
<reference evidence="19" key="1">
    <citation type="submission" date="2020-03" db="EMBL/GenBank/DDBJ databases">
        <title>Site-based positive gene gene selection in Geosmithia morbida across the United States reveals a broad range of putative effectors and factors for local host and environmental adapation.</title>
        <authorList>
            <person name="Onufrak A."/>
            <person name="Murdoch R.W."/>
            <person name="Gazis R."/>
            <person name="Huff M."/>
            <person name="Staton M."/>
            <person name="Klingeman W."/>
            <person name="Hadziabdic D."/>
        </authorList>
    </citation>
    <scope>NUCLEOTIDE SEQUENCE</scope>
    <source>
        <strain evidence="19">1262</strain>
    </source>
</reference>
<gene>
    <name evidence="19" type="ORF">GMORB2_3144</name>
</gene>
<dbReference type="SUPFAM" id="SSF51905">
    <property type="entry name" value="FAD/NAD(P)-binding domain"/>
    <property type="match status" value="1"/>
</dbReference>
<feature type="region of interest" description="Disordered" evidence="17">
    <location>
        <begin position="1"/>
        <end position="59"/>
    </location>
</feature>
<keyword evidence="7" id="KW-0443">Lipid metabolism</keyword>
<evidence type="ECO:0000256" key="10">
    <source>
        <dbReference type="ARBA" id="ARBA00023235"/>
    </source>
</evidence>
<organism evidence="19 20">
    <name type="scientific">Geosmithia morbida</name>
    <dbReference type="NCBI Taxonomy" id="1094350"/>
    <lineage>
        <taxon>Eukaryota</taxon>
        <taxon>Fungi</taxon>
        <taxon>Dikarya</taxon>
        <taxon>Ascomycota</taxon>
        <taxon>Pezizomycotina</taxon>
        <taxon>Sordariomycetes</taxon>
        <taxon>Hypocreomycetidae</taxon>
        <taxon>Hypocreales</taxon>
        <taxon>Bionectriaceae</taxon>
        <taxon>Geosmithia</taxon>
    </lineage>
</organism>
<evidence type="ECO:0000256" key="7">
    <source>
        <dbReference type="ARBA" id="ARBA00023098"/>
    </source>
</evidence>
<evidence type="ECO:0000256" key="16">
    <source>
        <dbReference type="RuleBase" id="RU003968"/>
    </source>
</evidence>
<dbReference type="InterPro" id="IPR029058">
    <property type="entry name" value="AB_hydrolase_fold"/>
</dbReference>
<dbReference type="InterPro" id="IPR052542">
    <property type="entry name" value="Cholesterol_Oxidase"/>
</dbReference>
<dbReference type="Gene3D" id="3.40.50.1820">
    <property type="entry name" value="alpha/beta hydrolase"/>
    <property type="match status" value="1"/>
</dbReference>
<evidence type="ECO:0000256" key="1">
    <source>
        <dbReference type="ARBA" id="ARBA00001974"/>
    </source>
</evidence>
<comment type="cofactor">
    <cofactor evidence="1">
        <name>FAD</name>
        <dbReference type="ChEBI" id="CHEBI:57692"/>
    </cofactor>
</comment>
<keyword evidence="9" id="KW-0753">Steroid metabolism</keyword>
<keyword evidence="10" id="KW-0413">Isomerase</keyword>
<comment type="caution">
    <text evidence="19">The sequence shown here is derived from an EMBL/GenBank/DDBJ whole genome shotgun (WGS) entry which is preliminary data.</text>
</comment>
<dbReference type="RefSeq" id="XP_035318995.1">
    <property type="nucleotide sequence ID" value="XM_035465120.1"/>
</dbReference>
<dbReference type="Proteomes" id="UP000749293">
    <property type="component" value="Unassembled WGS sequence"/>
</dbReference>
<dbReference type="EC" id="5.3.3.1" evidence="11"/>
<accession>A0A9P4YRF8</accession>
<keyword evidence="20" id="KW-1185">Reference proteome</keyword>
<evidence type="ECO:0000256" key="3">
    <source>
        <dbReference type="ARBA" id="ARBA00022548"/>
    </source>
</evidence>
<feature type="domain" description="Glucose-methanol-choline oxidoreductase N-terminal" evidence="18">
    <location>
        <begin position="173"/>
        <end position="196"/>
    </location>
</feature>
<comment type="similarity">
    <text evidence="2 16">Belongs to the GMC oxidoreductase family.</text>
</comment>
<dbReference type="GO" id="GO:0008203">
    <property type="term" value="P:cholesterol metabolic process"/>
    <property type="evidence" value="ECO:0007669"/>
    <property type="project" value="UniProtKB-KW"/>
</dbReference>
<dbReference type="PANTHER" id="PTHR47470:SF1">
    <property type="entry name" value="FAD-DEPENDENT OXIDOREDUCTASE 2 FAD BINDING DOMAIN-CONTAINING PROTEIN"/>
    <property type="match status" value="1"/>
</dbReference>
<dbReference type="OrthoDB" id="9974421at2759"/>
<dbReference type="InterPro" id="IPR036188">
    <property type="entry name" value="FAD/NAD-bd_sf"/>
</dbReference>
<dbReference type="GO" id="GO:0004769">
    <property type="term" value="F:steroid Delta-isomerase activity"/>
    <property type="evidence" value="ECO:0007669"/>
    <property type="project" value="UniProtKB-EC"/>
</dbReference>
<protein>
    <recommendedName>
        <fullName evidence="14">Cholesterol oxidase</fullName>
        <ecNumber evidence="13">1.1.3.6</ecNumber>
        <ecNumber evidence="11">5.3.3.1</ecNumber>
    </recommendedName>
    <alternativeName>
        <fullName evidence="15">Cholesterol isomerase</fullName>
    </alternativeName>
</protein>
<dbReference type="AlphaFoldDB" id="A0A9P4YRF8"/>
<keyword evidence="8" id="KW-1207">Sterol metabolism</keyword>
<comment type="pathway">
    <text evidence="12">Steroid metabolism; cholesterol degradation.</text>
</comment>
<keyword evidence="5 16" id="KW-0274">FAD</keyword>
<dbReference type="PANTHER" id="PTHR47470">
    <property type="entry name" value="CHOLESTEROL OXIDASE"/>
    <property type="match status" value="1"/>
</dbReference>
<evidence type="ECO:0000313" key="20">
    <source>
        <dbReference type="Proteomes" id="UP000749293"/>
    </source>
</evidence>
<name>A0A9P4YRF8_9HYPO</name>
<evidence type="ECO:0000256" key="9">
    <source>
        <dbReference type="ARBA" id="ARBA00023221"/>
    </source>
</evidence>
<evidence type="ECO:0000256" key="15">
    <source>
        <dbReference type="ARBA" id="ARBA00049778"/>
    </source>
</evidence>
<keyword evidence="4 16" id="KW-0285">Flavoprotein</keyword>
<dbReference type="Pfam" id="PF05199">
    <property type="entry name" value="GMC_oxred_C"/>
    <property type="match status" value="1"/>
</dbReference>
<dbReference type="PROSITE" id="PS00623">
    <property type="entry name" value="GMC_OXRED_1"/>
    <property type="match status" value="1"/>
</dbReference>
<evidence type="ECO:0000256" key="6">
    <source>
        <dbReference type="ARBA" id="ARBA00023002"/>
    </source>
</evidence>
<keyword evidence="3" id="KW-0153">Cholesterol metabolism</keyword>
<evidence type="ECO:0000256" key="17">
    <source>
        <dbReference type="SAM" id="MobiDB-lite"/>
    </source>
</evidence>
<evidence type="ECO:0000256" key="4">
    <source>
        <dbReference type="ARBA" id="ARBA00022630"/>
    </source>
</evidence>
<sequence>MDEPTADQDAVPAATLQEASGGLDDDGTLHAQDPLPQKFSFDGPTDEYPRAPHVETGSVPKTDAYRRYPRISRPVELMRESYDVVVIGTGYGSSVAASRMARGRQNVCVLERGKERWPGEFPETFLDAIGEVRLSGEFAPSDRGGMPKTLVGSGNPSGLYHFALGKGQNVCMANGLGGTSLINANVYLEAAPAVLDMPMWPTELRGIEAWRKYYDRAGDVLEPVEYPTTFPELRKLRLFERQAALVGHEDKFYRVKQTTRFHDGPNSTGVSMRASTLSGMDATGINDGSKSTTLVNYLSDAWNWGAEMFCGCEVRYVTEAPGREGYIVHFAWYGGNRKQFPSFYDDLMWVHAKELVFFGAGSIGTTEILLRSKQVGLDISDEVGTEMSGNGDMIGFGYNTDYEANCVARRVSKNSPNPVGPCITSVLDMRDTENPFEGFVVEDASVPYALRFLLSPTFEALPDPTQPVYSFVRAAQKFASRVSGLILGPYFSQGSIAKTAIYLVMSHDSSQGRLILKSDQPVLTYSGVGRSASVRRIHEFLERLTAVVGGNFIANPLWTSLGSQEITVHPIGGARISPDGTGRGGVVNHIGELFIGSGEETHSGLVVCDGSMVPAALGVNPFATIAALAERSAELVAEKNGIAIDYATPNGILDLYKQPAYTVPRDAASDALAVKIAACAESKSAGISFSEIMTGFIHIGPDLGDFGAATQLARRQEESARVVLTIRSWDTLNLINSHLHQANITGTFTSASLGATFLVHRGTFQLFSQDPRQPETTNLLYSFDMVSPSGRKMHFDGYKAVNSGSFLNPLQIWRQTTTMYVTLTKDGKQVVGRGTMYLSVPDFFKEMQTLVADGPSTWSRIGSLLRFFTYFSKRLKDPFLSTLGRTQWPDDDVNASYRVTTPADVVSLVATDGVPTTMAVWNPLLGGKEVQEAAPQILFVPGAAVDHNIYCLPTIEKNAINFFREAGYRVYCITHRVGRTPVAKNGYTPFDVRLDILAALTYIRKAGNACSSGEARKIYVVAHCVGSLGLACGLLDGTIPGLWIRGVTSSAVFMNPRFGKMNHLMSLIPDCLSQILLRPWWDCTSSPNDTTIQRIANQVLRFYPVARARETCRSNVCHRSDLVYGHLWIHANINEETHRHLDLIMGGTTLDTIAWLAKAGHAEQVQTNAPDSTNLVTPNNLRRLAGIPMLFVAGSKNTVFLPENTDTTYTMLCSVHGKQWYQREIFNGRGHLDVWMGATSYIDVYPRVLQHVESMAKDEC</sequence>
<dbReference type="Pfam" id="PF00732">
    <property type="entry name" value="GMC_oxred_N"/>
    <property type="match status" value="1"/>
</dbReference>